<dbReference type="EMBL" id="JBHSJJ010000007">
    <property type="protein sequence ID" value="MFC4872705.1"/>
    <property type="molecule type" value="Genomic_DNA"/>
</dbReference>
<reference evidence="2" key="1">
    <citation type="journal article" date="2019" name="Int. J. Syst. Evol. Microbiol.">
        <title>The Global Catalogue of Microorganisms (GCM) 10K type strain sequencing project: providing services to taxonomists for standard genome sequencing and annotation.</title>
        <authorList>
            <consortium name="The Broad Institute Genomics Platform"/>
            <consortium name="The Broad Institute Genome Sequencing Center for Infectious Disease"/>
            <person name="Wu L."/>
            <person name="Ma J."/>
        </authorList>
    </citation>
    <scope>NUCLEOTIDE SEQUENCE [LARGE SCALE GENOMIC DNA]</scope>
    <source>
        <strain evidence="2">CGMCC 4.7466</strain>
    </source>
</reference>
<comment type="caution">
    <text evidence="1">The sequence shown here is derived from an EMBL/GenBank/DDBJ whole genome shotgun (WGS) entry which is preliminary data.</text>
</comment>
<name>A0ABV9T3C5_9BACT</name>
<organism evidence="1 2">
    <name type="scientific">Negadavirga shengliensis</name>
    <dbReference type="NCBI Taxonomy" id="1389218"/>
    <lineage>
        <taxon>Bacteria</taxon>
        <taxon>Pseudomonadati</taxon>
        <taxon>Bacteroidota</taxon>
        <taxon>Cytophagia</taxon>
        <taxon>Cytophagales</taxon>
        <taxon>Cyclobacteriaceae</taxon>
        <taxon>Negadavirga</taxon>
    </lineage>
</organism>
<gene>
    <name evidence="1" type="ORF">ACFPFU_13495</name>
</gene>
<sequence>MNLEERLSAFISLGEEINGIDKQSLEPLLVRIENNNSWFREEQSKKALKGIAHYLSKEQLENWLNQYDTGLSKAKHVGIIMAGNIPGVGFHDLLCVLMAGHIAHVKLSSTDIVLIPFLMDLLVSIAPGFRDKVFFDERLSGMDAYIATGSDNSARYFEYYFGKYPHIIRKNRTSVAIIDGLEIKSDWGLLAEDVFQYYGLGCRNVSKIFFPDKAHVGMFLQAMEDYRTKVDHHKYNNNYDYNKSIYLVNKEPHLDNGFLLLKESEELVSPIAVAYYQIYPDLEWLEDNLRLNRDKIQCIVSREGWFSGSIPFGAAQCPGVADYADRVDTMKFLLDLGKYQ</sequence>
<accession>A0ABV9T3C5</accession>
<evidence type="ECO:0000313" key="1">
    <source>
        <dbReference type="EMBL" id="MFC4872705.1"/>
    </source>
</evidence>
<keyword evidence="2" id="KW-1185">Reference proteome</keyword>
<evidence type="ECO:0000313" key="2">
    <source>
        <dbReference type="Proteomes" id="UP001595818"/>
    </source>
</evidence>
<proteinExistence type="predicted"/>
<dbReference type="RefSeq" id="WP_377065288.1">
    <property type="nucleotide sequence ID" value="NZ_JBHSJJ010000007.1"/>
</dbReference>
<dbReference type="Proteomes" id="UP001595818">
    <property type="component" value="Unassembled WGS sequence"/>
</dbReference>
<protein>
    <submittedName>
        <fullName evidence="1">Acyl-CoA reductase</fullName>
    </submittedName>
</protein>